<dbReference type="EMBL" id="JAACJN010000127">
    <property type="protein sequence ID" value="KAF5369611.1"/>
    <property type="molecule type" value="Genomic_DNA"/>
</dbReference>
<dbReference type="PANTHER" id="PTHR42973">
    <property type="entry name" value="BINDING OXIDOREDUCTASE, PUTATIVE (AFU_ORTHOLOGUE AFUA_1G17690)-RELATED"/>
    <property type="match status" value="1"/>
</dbReference>
<dbReference type="SUPFAM" id="SSF56176">
    <property type="entry name" value="FAD-binding/transporter-associated domain-like"/>
    <property type="match status" value="1"/>
</dbReference>
<dbReference type="InterPro" id="IPR036318">
    <property type="entry name" value="FAD-bd_PCMH-like_sf"/>
</dbReference>
<dbReference type="Proteomes" id="UP000518752">
    <property type="component" value="Unassembled WGS sequence"/>
</dbReference>
<evidence type="ECO:0000256" key="4">
    <source>
        <dbReference type="ARBA" id="ARBA00023002"/>
    </source>
</evidence>
<evidence type="ECO:0000256" key="3">
    <source>
        <dbReference type="ARBA" id="ARBA00022827"/>
    </source>
</evidence>
<evidence type="ECO:0000256" key="5">
    <source>
        <dbReference type="SAM" id="SignalP"/>
    </source>
</evidence>
<feature type="domain" description="FAD-binding PCMH-type" evidence="6">
    <location>
        <begin position="64"/>
        <end position="234"/>
    </location>
</feature>
<organism evidence="7 8">
    <name type="scientific">Collybiopsis confluens</name>
    <dbReference type="NCBI Taxonomy" id="2823264"/>
    <lineage>
        <taxon>Eukaryota</taxon>
        <taxon>Fungi</taxon>
        <taxon>Dikarya</taxon>
        <taxon>Basidiomycota</taxon>
        <taxon>Agaricomycotina</taxon>
        <taxon>Agaricomycetes</taxon>
        <taxon>Agaricomycetidae</taxon>
        <taxon>Agaricales</taxon>
        <taxon>Marasmiineae</taxon>
        <taxon>Omphalotaceae</taxon>
        <taxon>Collybiopsis</taxon>
    </lineage>
</organism>
<evidence type="ECO:0000313" key="7">
    <source>
        <dbReference type="EMBL" id="KAF5369611.1"/>
    </source>
</evidence>
<comment type="caution">
    <text evidence="7">The sequence shown here is derived from an EMBL/GenBank/DDBJ whole genome shotgun (WGS) entry which is preliminary data.</text>
</comment>
<keyword evidence="5" id="KW-0732">Signal</keyword>
<protein>
    <recommendedName>
        <fullName evidence="6">FAD-binding PCMH-type domain-containing protein</fullName>
    </recommendedName>
</protein>
<keyword evidence="3" id="KW-0274">FAD</keyword>
<dbReference type="GO" id="GO:0071949">
    <property type="term" value="F:FAD binding"/>
    <property type="evidence" value="ECO:0007669"/>
    <property type="project" value="InterPro"/>
</dbReference>
<dbReference type="InterPro" id="IPR006094">
    <property type="entry name" value="Oxid_FAD_bind_N"/>
</dbReference>
<keyword evidence="4" id="KW-0560">Oxidoreductase</keyword>
<keyword evidence="8" id="KW-1185">Reference proteome</keyword>
<dbReference type="PROSITE" id="PS51387">
    <property type="entry name" value="FAD_PCMH"/>
    <property type="match status" value="1"/>
</dbReference>
<evidence type="ECO:0000313" key="8">
    <source>
        <dbReference type="Proteomes" id="UP000518752"/>
    </source>
</evidence>
<sequence>MYLQSILIALCGCTVLVESVAVREETSHSSSDACKSLAKRLPNSVFFPGSSSYANDNVHFVQSSSQNSTCSVEPQTVNDVGTILKTVGSLKVPFGIKSSGHIANANFSSTSGVQISMTAFDNVSYDSTTSTVKIGTGQSWDVVYAKLESLEVTVAGGRVPGVGVGGLALGGGFSWITDQHGLTVDTMVAFDLVLPNGTFVQVNNASNPDLFFALKGGFNNFGIVTSFTMTAYPLTQIWGGGITFNTSFMNEVNSAMSNFSFNNTDSKAQMIGAYSIDGTGEVIPSSYVLSILLMRPLKSTLAVYLFYDAPTKPDAFDAFLSIPSLTQDVKVRNFTEFLLTSFGPAMHLPLREKQHAVPILKYTTSILETIEKEVDALYNQAVADAKQIENVLFSIEPFQHPFAHSTDSAYPHPSDRQVTPSTPSLLYVNADDESYFENALKGLVKAVQSVSIQEDQSRSDDLYYPNYALADTPLEQVFGSSLPRLRKIRHEIDPDNVMLLTGGFKFI</sequence>
<dbReference type="InterPro" id="IPR016166">
    <property type="entry name" value="FAD-bd_PCMH"/>
</dbReference>
<dbReference type="PANTHER" id="PTHR42973:SF13">
    <property type="entry name" value="FAD-BINDING PCMH-TYPE DOMAIN-CONTAINING PROTEIN"/>
    <property type="match status" value="1"/>
</dbReference>
<dbReference type="InterPro" id="IPR050416">
    <property type="entry name" value="FAD-linked_Oxidoreductase"/>
</dbReference>
<dbReference type="AlphaFoldDB" id="A0A8H5GRE1"/>
<feature type="chain" id="PRO_5034202902" description="FAD-binding PCMH-type domain-containing protein" evidence="5">
    <location>
        <begin position="20"/>
        <end position="507"/>
    </location>
</feature>
<evidence type="ECO:0000256" key="1">
    <source>
        <dbReference type="ARBA" id="ARBA00005466"/>
    </source>
</evidence>
<comment type="similarity">
    <text evidence="1">Belongs to the oxygen-dependent FAD-linked oxidoreductase family.</text>
</comment>
<keyword evidence="2" id="KW-0285">Flavoprotein</keyword>
<feature type="signal peptide" evidence="5">
    <location>
        <begin position="1"/>
        <end position="19"/>
    </location>
</feature>
<proteinExistence type="inferred from homology"/>
<evidence type="ECO:0000256" key="2">
    <source>
        <dbReference type="ARBA" id="ARBA00022630"/>
    </source>
</evidence>
<accession>A0A8H5GRE1</accession>
<dbReference type="InterPro" id="IPR016169">
    <property type="entry name" value="FAD-bd_PCMH_sub2"/>
</dbReference>
<dbReference type="Pfam" id="PF01565">
    <property type="entry name" value="FAD_binding_4"/>
    <property type="match status" value="1"/>
</dbReference>
<evidence type="ECO:0000259" key="6">
    <source>
        <dbReference type="PROSITE" id="PS51387"/>
    </source>
</evidence>
<dbReference type="Gene3D" id="3.30.465.10">
    <property type="match status" value="1"/>
</dbReference>
<name>A0A8H5GRE1_9AGAR</name>
<dbReference type="OrthoDB" id="2151789at2759"/>
<reference evidence="7 8" key="1">
    <citation type="journal article" date="2020" name="ISME J.">
        <title>Uncovering the hidden diversity of litter-decomposition mechanisms in mushroom-forming fungi.</title>
        <authorList>
            <person name="Floudas D."/>
            <person name="Bentzer J."/>
            <person name="Ahren D."/>
            <person name="Johansson T."/>
            <person name="Persson P."/>
            <person name="Tunlid A."/>
        </authorList>
    </citation>
    <scope>NUCLEOTIDE SEQUENCE [LARGE SCALE GENOMIC DNA]</scope>
    <source>
        <strain evidence="7 8">CBS 406.79</strain>
    </source>
</reference>
<gene>
    <name evidence="7" type="ORF">D9757_010448</name>
</gene>
<dbReference type="GO" id="GO:0016491">
    <property type="term" value="F:oxidoreductase activity"/>
    <property type="evidence" value="ECO:0007669"/>
    <property type="project" value="UniProtKB-KW"/>
</dbReference>